<dbReference type="Proteomes" id="UP001153069">
    <property type="component" value="Unassembled WGS sequence"/>
</dbReference>
<dbReference type="AlphaFoldDB" id="A0A9N8DXW1"/>
<dbReference type="EMBL" id="CAICTM010000354">
    <property type="protein sequence ID" value="CAB9508640.1"/>
    <property type="molecule type" value="Genomic_DNA"/>
</dbReference>
<organism evidence="1 2">
    <name type="scientific">Seminavis robusta</name>
    <dbReference type="NCBI Taxonomy" id="568900"/>
    <lineage>
        <taxon>Eukaryota</taxon>
        <taxon>Sar</taxon>
        <taxon>Stramenopiles</taxon>
        <taxon>Ochrophyta</taxon>
        <taxon>Bacillariophyta</taxon>
        <taxon>Bacillariophyceae</taxon>
        <taxon>Bacillariophycidae</taxon>
        <taxon>Naviculales</taxon>
        <taxon>Naviculaceae</taxon>
        <taxon>Seminavis</taxon>
    </lineage>
</organism>
<keyword evidence="2" id="KW-1185">Reference proteome</keyword>
<name>A0A9N8DXW1_9STRA</name>
<proteinExistence type="predicted"/>
<reference evidence="1" key="1">
    <citation type="submission" date="2020-06" db="EMBL/GenBank/DDBJ databases">
        <authorList>
            <consortium name="Plant Systems Biology data submission"/>
        </authorList>
    </citation>
    <scope>NUCLEOTIDE SEQUENCE</scope>
    <source>
        <strain evidence="1">D6</strain>
    </source>
</reference>
<protein>
    <submittedName>
        <fullName evidence="1">Uncharacterized protein</fullName>
    </submittedName>
</protein>
<sequence length="185" mass="21189">MALKPKEFANKEMMCTIFYDKDPFDDDEDNLKNGFDIMEGRIKPLSTDVQDLLEESVSTSIQSAKDCTLVVTIGGNRYWKPEEFKAWVNTFNRHGMVKRISTATNQCVVLLTKVDTAITILFFGNNKFDVVVTNERLDAAGRPPKPLHELPFHSLPQEALRCHRRYDPTSNHNNIIHKQSEAMMN</sequence>
<gene>
    <name evidence="1" type="ORF">SEMRO_355_G124920.1</name>
</gene>
<evidence type="ECO:0000313" key="2">
    <source>
        <dbReference type="Proteomes" id="UP001153069"/>
    </source>
</evidence>
<comment type="caution">
    <text evidence="1">The sequence shown here is derived from an EMBL/GenBank/DDBJ whole genome shotgun (WGS) entry which is preliminary data.</text>
</comment>
<evidence type="ECO:0000313" key="1">
    <source>
        <dbReference type="EMBL" id="CAB9508640.1"/>
    </source>
</evidence>
<accession>A0A9N8DXW1</accession>